<organism evidence="2 3">
    <name type="scientific">Pristionchus entomophagus</name>
    <dbReference type="NCBI Taxonomy" id="358040"/>
    <lineage>
        <taxon>Eukaryota</taxon>
        <taxon>Metazoa</taxon>
        <taxon>Ecdysozoa</taxon>
        <taxon>Nematoda</taxon>
        <taxon>Chromadorea</taxon>
        <taxon>Rhabditida</taxon>
        <taxon>Rhabditina</taxon>
        <taxon>Diplogasteromorpha</taxon>
        <taxon>Diplogasteroidea</taxon>
        <taxon>Neodiplogasteridae</taxon>
        <taxon>Pristionchus</taxon>
    </lineage>
</organism>
<keyword evidence="3" id="KW-1185">Reference proteome</keyword>
<protein>
    <submittedName>
        <fullName evidence="2">Uncharacterized protein</fullName>
    </submittedName>
</protein>
<dbReference type="AlphaFoldDB" id="A0AAV5SDM0"/>
<name>A0AAV5SDM0_9BILA</name>
<dbReference type="EMBL" id="BTSX01000001">
    <property type="protein sequence ID" value="GMS78129.1"/>
    <property type="molecule type" value="Genomic_DNA"/>
</dbReference>
<gene>
    <name evidence="2" type="ORF">PENTCL1PPCAC_304</name>
</gene>
<sequence length="73" mass="8431">PTLTPARPLLAGNLQTSRKIRHSQHDDGKQQNAGTRIRTVTRIRIKWKNGELSIGQTERGYGFQLRADYSWKR</sequence>
<evidence type="ECO:0000313" key="3">
    <source>
        <dbReference type="Proteomes" id="UP001432027"/>
    </source>
</evidence>
<evidence type="ECO:0000313" key="2">
    <source>
        <dbReference type="EMBL" id="GMS78129.1"/>
    </source>
</evidence>
<proteinExistence type="predicted"/>
<feature type="region of interest" description="Disordered" evidence="1">
    <location>
        <begin position="1"/>
        <end position="34"/>
    </location>
</feature>
<reference evidence="2" key="1">
    <citation type="submission" date="2023-10" db="EMBL/GenBank/DDBJ databases">
        <title>Genome assembly of Pristionchus species.</title>
        <authorList>
            <person name="Yoshida K."/>
            <person name="Sommer R.J."/>
        </authorList>
    </citation>
    <scope>NUCLEOTIDE SEQUENCE</scope>
    <source>
        <strain evidence="2">RS0144</strain>
    </source>
</reference>
<evidence type="ECO:0000256" key="1">
    <source>
        <dbReference type="SAM" id="MobiDB-lite"/>
    </source>
</evidence>
<comment type="caution">
    <text evidence="2">The sequence shown here is derived from an EMBL/GenBank/DDBJ whole genome shotgun (WGS) entry which is preliminary data.</text>
</comment>
<accession>A0AAV5SDM0</accession>
<feature type="non-terminal residue" evidence="2">
    <location>
        <position position="1"/>
    </location>
</feature>
<feature type="non-terminal residue" evidence="2">
    <location>
        <position position="73"/>
    </location>
</feature>
<dbReference type="Proteomes" id="UP001432027">
    <property type="component" value="Unassembled WGS sequence"/>
</dbReference>